<evidence type="ECO:0000259" key="1">
    <source>
        <dbReference type="Pfam" id="PF20478"/>
    </source>
</evidence>
<sequence length="122" mass="13744">MTKVDELEGRSRRQNLQIIGIPEGLEGAQVEEVVQVHPPVWGEEWVGNNSWCKCGWCTPIPTVSESICCQEADLDHALRGHSCITMVRTFNILCREVDVLEVAMLSLKDVRAETLERPVNSR</sequence>
<name>A0ABR3LJR8_9TELE</name>
<dbReference type="PANTHER" id="PTHR36981">
    <property type="entry name" value="ZGC:195170"/>
    <property type="match status" value="1"/>
</dbReference>
<gene>
    <name evidence="2" type="ORF">QQF64_020062</name>
</gene>
<evidence type="ECO:0000313" key="2">
    <source>
        <dbReference type="EMBL" id="KAL1252266.1"/>
    </source>
</evidence>
<dbReference type="EMBL" id="JAYMGO010000022">
    <property type="protein sequence ID" value="KAL1252266.1"/>
    <property type="molecule type" value="Genomic_DNA"/>
</dbReference>
<dbReference type="InterPro" id="IPR046815">
    <property type="entry name" value="P2RX7_C"/>
</dbReference>
<dbReference type="Pfam" id="PF20478">
    <property type="entry name" value="P2RX7_C"/>
    <property type="match status" value="1"/>
</dbReference>
<dbReference type="Proteomes" id="UP001558613">
    <property type="component" value="Unassembled WGS sequence"/>
</dbReference>
<organism evidence="2 3">
    <name type="scientific">Cirrhinus molitorella</name>
    <name type="common">mud carp</name>
    <dbReference type="NCBI Taxonomy" id="172907"/>
    <lineage>
        <taxon>Eukaryota</taxon>
        <taxon>Metazoa</taxon>
        <taxon>Chordata</taxon>
        <taxon>Craniata</taxon>
        <taxon>Vertebrata</taxon>
        <taxon>Euteleostomi</taxon>
        <taxon>Actinopterygii</taxon>
        <taxon>Neopterygii</taxon>
        <taxon>Teleostei</taxon>
        <taxon>Ostariophysi</taxon>
        <taxon>Cypriniformes</taxon>
        <taxon>Cyprinidae</taxon>
        <taxon>Labeoninae</taxon>
        <taxon>Labeonini</taxon>
        <taxon>Cirrhinus</taxon>
    </lineage>
</organism>
<keyword evidence="3" id="KW-1185">Reference proteome</keyword>
<proteinExistence type="predicted"/>
<reference evidence="2 3" key="1">
    <citation type="submission" date="2023-09" db="EMBL/GenBank/DDBJ databases">
        <authorList>
            <person name="Wang M."/>
        </authorList>
    </citation>
    <scope>NUCLEOTIDE SEQUENCE [LARGE SCALE GENOMIC DNA]</scope>
    <source>
        <strain evidence="2">GT-2023</strain>
        <tissue evidence="2">Liver</tissue>
    </source>
</reference>
<evidence type="ECO:0000313" key="3">
    <source>
        <dbReference type="Proteomes" id="UP001558613"/>
    </source>
</evidence>
<feature type="domain" description="P2X purinoreceptor 7 intracellular" evidence="1">
    <location>
        <begin position="46"/>
        <end position="105"/>
    </location>
</feature>
<protein>
    <recommendedName>
        <fullName evidence="1">P2X purinoreceptor 7 intracellular domain-containing protein</fullName>
    </recommendedName>
</protein>
<dbReference type="PANTHER" id="PTHR36981:SF12">
    <property type="entry name" value="P2X PURINOCEPTOR 7-LIKE"/>
    <property type="match status" value="1"/>
</dbReference>
<accession>A0ABR3LJR8</accession>
<comment type="caution">
    <text evidence="2">The sequence shown here is derived from an EMBL/GenBank/DDBJ whole genome shotgun (WGS) entry which is preliminary data.</text>
</comment>